<organism evidence="3 4">
    <name type="scientific">Oleomonas cavernae</name>
    <dbReference type="NCBI Taxonomy" id="2320859"/>
    <lineage>
        <taxon>Bacteria</taxon>
        <taxon>Pseudomonadati</taxon>
        <taxon>Pseudomonadota</taxon>
        <taxon>Alphaproteobacteria</taxon>
        <taxon>Acetobacterales</taxon>
        <taxon>Acetobacteraceae</taxon>
        <taxon>Oleomonas</taxon>
    </lineage>
</organism>
<dbReference type="OrthoDB" id="7630116at2"/>
<dbReference type="EMBL" id="QYUK01000011">
    <property type="protein sequence ID" value="RJF87314.1"/>
    <property type="molecule type" value="Genomic_DNA"/>
</dbReference>
<gene>
    <name evidence="3" type="ORF">D3874_09975</name>
</gene>
<evidence type="ECO:0000313" key="3">
    <source>
        <dbReference type="EMBL" id="RJF87314.1"/>
    </source>
</evidence>
<dbReference type="Proteomes" id="UP000284605">
    <property type="component" value="Unassembled WGS sequence"/>
</dbReference>
<name>A0A418WBG5_9PROT</name>
<accession>A0A418WBG5</accession>
<keyword evidence="1" id="KW-1133">Transmembrane helix</keyword>
<keyword evidence="4" id="KW-1185">Reference proteome</keyword>
<evidence type="ECO:0000313" key="4">
    <source>
        <dbReference type="Proteomes" id="UP000284605"/>
    </source>
</evidence>
<dbReference type="InterPro" id="IPR028087">
    <property type="entry name" value="Tad_N"/>
</dbReference>
<keyword evidence="1" id="KW-0812">Transmembrane</keyword>
<feature type="domain" description="Putative Flp pilus-assembly TadG-like N-terminal" evidence="2">
    <location>
        <begin position="14"/>
        <end position="60"/>
    </location>
</feature>
<sequence length="277" mass="28768">MRELTSRQSHGERGAAAMLFAVALPLLLVMSAFVVDLGYAYYSKQRLQDSLDLAAIAAAGALDGSGAERANARNAALNTMIANDFPAQSLTGIDFGNYSRTRALGSRFQASGSNMNSPNAVKLTGTTDSPRFFSRIIATDAFDLDVTSTAVTTGRYTTVKIASGLANLDEGLLNALLGALLGGNVSLSALDYNGLVGANVELLSFLDAYAVKVGATVGDYDGLLSADASVLGVLGSSPNWPTMPMTAIRRPSTSVSAWATPSRGSTSCRCSNSRTST</sequence>
<evidence type="ECO:0000256" key="1">
    <source>
        <dbReference type="SAM" id="Phobius"/>
    </source>
</evidence>
<protein>
    <recommendedName>
        <fullName evidence="2">Putative Flp pilus-assembly TadG-like N-terminal domain-containing protein</fullName>
    </recommendedName>
</protein>
<comment type="caution">
    <text evidence="3">The sequence shown here is derived from an EMBL/GenBank/DDBJ whole genome shotgun (WGS) entry which is preliminary data.</text>
</comment>
<keyword evidence="1" id="KW-0472">Membrane</keyword>
<evidence type="ECO:0000259" key="2">
    <source>
        <dbReference type="Pfam" id="PF13400"/>
    </source>
</evidence>
<feature type="transmembrane region" description="Helical" evidence="1">
    <location>
        <begin position="15"/>
        <end position="42"/>
    </location>
</feature>
<dbReference type="Pfam" id="PF13400">
    <property type="entry name" value="Tad"/>
    <property type="match status" value="1"/>
</dbReference>
<dbReference type="RefSeq" id="WP_119777956.1">
    <property type="nucleotide sequence ID" value="NZ_QYUK01000011.1"/>
</dbReference>
<proteinExistence type="predicted"/>
<dbReference type="AlphaFoldDB" id="A0A418WBG5"/>
<reference evidence="3 4" key="1">
    <citation type="submission" date="2018-09" db="EMBL/GenBank/DDBJ databases">
        <authorList>
            <person name="Zhu H."/>
        </authorList>
    </citation>
    <scope>NUCLEOTIDE SEQUENCE [LARGE SCALE GENOMIC DNA]</scope>
    <source>
        <strain evidence="3 4">K1W22B-8</strain>
    </source>
</reference>